<proteinExistence type="predicted"/>
<gene>
    <name evidence="2" type="ORF">C8A05DRAFT_43909</name>
</gene>
<organism evidence="2 3">
    <name type="scientific">Staphylotrichum tortipilum</name>
    <dbReference type="NCBI Taxonomy" id="2831512"/>
    <lineage>
        <taxon>Eukaryota</taxon>
        <taxon>Fungi</taxon>
        <taxon>Dikarya</taxon>
        <taxon>Ascomycota</taxon>
        <taxon>Pezizomycotina</taxon>
        <taxon>Sordariomycetes</taxon>
        <taxon>Sordariomycetidae</taxon>
        <taxon>Sordariales</taxon>
        <taxon>Chaetomiaceae</taxon>
        <taxon>Staphylotrichum</taxon>
    </lineage>
</organism>
<feature type="compositionally biased region" description="Acidic residues" evidence="1">
    <location>
        <begin position="380"/>
        <end position="402"/>
    </location>
</feature>
<feature type="compositionally biased region" description="Basic residues" evidence="1">
    <location>
        <begin position="496"/>
        <end position="507"/>
    </location>
</feature>
<feature type="compositionally biased region" description="Pro residues" evidence="1">
    <location>
        <begin position="256"/>
        <end position="268"/>
    </location>
</feature>
<reference evidence="2" key="1">
    <citation type="journal article" date="2023" name="Mol. Phylogenet. Evol.">
        <title>Genome-scale phylogeny and comparative genomics of the fungal order Sordariales.</title>
        <authorList>
            <person name="Hensen N."/>
            <person name="Bonometti L."/>
            <person name="Westerberg I."/>
            <person name="Brannstrom I.O."/>
            <person name="Guillou S."/>
            <person name="Cros-Aarteil S."/>
            <person name="Calhoun S."/>
            <person name="Haridas S."/>
            <person name="Kuo A."/>
            <person name="Mondo S."/>
            <person name="Pangilinan J."/>
            <person name="Riley R."/>
            <person name="LaButti K."/>
            <person name="Andreopoulos B."/>
            <person name="Lipzen A."/>
            <person name="Chen C."/>
            <person name="Yan M."/>
            <person name="Daum C."/>
            <person name="Ng V."/>
            <person name="Clum A."/>
            <person name="Steindorff A."/>
            <person name="Ohm R.A."/>
            <person name="Martin F."/>
            <person name="Silar P."/>
            <person name="Natvig D.O."/>
            <person name="Lalanne C."/>
            <person name="Gautier V."/>
            <person name="Ament-Velasquez S.L."/>
            <person name="Kruys A."/>
            <person name="Hutchinson M.I."/>
            <person name="Powell A.J."/>
            <person name="Barry K."/>
            <person name="Miller A.N."/>
            <person name="Grigoriev I.V."/>
            <person name="Debuchy R."/>
            <person name="Gladieux P."/>
            <person name="Hiltunen Thoren M."/>
            <person name="Johannesson H."/>
        </authorList>
    </citation>
    <scope>NUCLEOTIDE SEQUENCE</scope>
    <source>
        <strain evidence="2">CBS 103.79</strain>
    </source>
</reference>
<feature type="region of interest" description="Disordered" evidence="1">
    <location>
        <begin position="309"/>
        <end position="418"/>
    </location>
</feature>
<protein>
    <submittedName>
        <fullName evidence="2">Uncharacterized protein</fullName>
    </submittedName>
</protein>
<sequence length="530" mass="57253">MRAGRGNIGKVEVDCRFMFTKSRWGVMGERQNPAGILYLDLDFSQPADCRLESATVTVTLTEDDGEEGGGLESLVQTRKVKNRTPEVQVLGYGAGGLGQNKEKVVQTRGRWDFSGYISSTKDSVWYNRLRWELKENSLEWQPTHNNLFYTAFAIQHNATRFYMTVHVSGKLAKLSDRIKGRLKFGDKGGRDEEIVTKIEWTDGYSCPSRLDEMAQYLHETMGMANMSMVPVEIPGALAASYHPAIPMGRPQHGQEQPPPMPKPAPAPDSLPADLGPEGSLLGTGDPMQHLPMLTLAELRLAAASLAHGSAHLHGPLPGPPQGPPQPPRLPPLRTTPATARSAAADTEEGSEGSLSSTTLVDSAMGTTQVAEEKECLGSENEADAWQDDSGGEEQTKEEEEEEGKGRPGNRAAGGTGIRAWLGPMGVATILLRWLGMAGMFLLWLVAVEGDGPARVGASDPEEERGNRGKAKSPASGDASESSATRAKIKQLDYHARRGPRGRRGRRASLRDPKGGRARRKSSSVLGGVCM</sequence>
<comment type="caution">
    <text evidence="2">The sequence shown here is derived from an EMBL/GenBank/DDBJ whole genome shotgun (WGS) entry which is preliminary data.</text>
</comment>
<name>A0AAN6MM24_9PEZI</name>
<keyword evidence="3" id="KW-1185">Reference proteome</keyword>
<feature type="region of interest" description="Disordered" evidence="1">
    <location>
        <begin position="242"/>
        <end position="286"/>
    </location>
</feature>
<feature type="compositionally biased region" description="Pro residues" evidence="1">
    <location>
        <begin position="316"/>
        <end position="330"/>
    </location>
</feature>
<reference evidence="2" key="2">
    <citation type="submission" date="2023-05" db="EMBL/GenBank/DDBJ databases">
        <authorList>
            <consortium name="Lawrence Berkeley National Laboratory"/>
            <person name="Steindorff A."/>
            <person name="Hensen N."/>
            <person name="Bonometti L."/>
            <person name="Westerberg I."/>
            <person name="Brannstrom I.O."/>
            <person name="Guillou S."/>
            <person name="Cros-Aarteil S."/>
            <person name="Calhoun S."/>
            <person name="Haridas S."/>
            <person name="Kuo A."/>
            <person name="Mondo S."/>
            <person name="Pangilinan J."/>
            <person name="Riley R."/>
            <person name="Labutti K."/>
            <person name="Andreopoulos B."/>
            <person name="Lipzen A."/>
            <person name="Chen C."/>
            <person name="Yanf M."/>
            <person name="Daum C."/>
            <person name="Ng V."/>
            <person name="Clum A."/>
            <person name="Ohm R."/>
            <person name="Martin F."/>
            <person name="Silar P."/>
            <person name="Natvig D."/>
            <person name="Lalanne C."/>
            <person name="Gautier V."/>
            <person name="Ament-Velasquez S.L."/>
            <person name="Kruys A."/>
            <person name="Hutchinson M.I."/>
            <person name="Powell A.J."/>
            <person name="Barry K."/>
            <person name="Miller A.N."/>
            <person name="Grigoriev I.V."/>
            <person name="Debuchy R."/>
            <person name="Gladieux P."/>
            <person name="Thoren M.H."/>
            <person name="Johannesson H."/>
        </authorList>
    </citation>
    <scope>NUCLEOTIDE SEQUENCE</scope>
    <source>
        <strain evidence="2">CBS 103.79</strain>
    </source>
</reference>
<evidence type="ECO:0000256" key="1">
    <source>
        <dbReference type="SAM" id="MobiDB-lite"/>
    </source>
</evidence>
<feature type="region of interest" description="Disordered" evidence="1">
    <location>
        <begin position="455"/>
        <end position="530"/>
    </location>
</feature>
<evidence type="ECO:0000313" key="3">
    <source>
        <dbReference type="Proteomes" id="UP001303889"/>
    </source>
</evidence>
<dbReference type="Proteomes" id="UP001303889">
    <property type="component" value="Unassembled WGS sequence"/>
</dbReference>
<feature type="compositionally biased region" description="Low complexity" evidence="1">
    <location>
        <begin position="331"/>
        <end position="340"/>
    </location>
</feature>
<dbReference type="AlphaFoldDB" id="A0AAN6MM24"/>
<dbReference type="EMBL" id="MU855491">
    <property type="protein sequence ID" value="KAK3902729.1"/>
    <property type="molecule type" value="Genomic_DNA"/>
</dbReference>
<accession>A0AAN6MM24</accession>
<evidence type="ECO:0000313" key="2">
    <source>
        <dbReference type="EMBL" id="KAK3902729.1"/>
    </source>
</evidence>